<protein>
    <submittedName>
        <fullName evidence="1">Uncharacterized protein</fullName>
    </submittedName>
</protein>
<dbReference type="AlphaFoldDB" id="A0A0E0F9U0"/>
<sequence length="160" mass="18029">MSLVGKTCCRVSCTSEPCPDDQPTTGGGAYHHIGDRQVLSMTVFPGSLNTAHSSRYQLSTTLCHSTNSAEIHNLLLEDEDIPPTLVMPSKQEQFCRCDFHGIDYLEDYYRYCKTCFETGQDHMAVETIKLMLATYTLVTQLDDNLQYSTGFHAPQHKRLN</sequence>
<reference evidence="1" key="2">
    <citation type="submission" date="2018-05" db="EMBL/GenBank/DDBJ databases">
        <title>OmerRS3 (Oryza meridionalis Reference Sequence Version 3).</title>
        <authorList>
            <person name="Zhang J."/>
            <person name="Kudrna D."/>
            <person name="Lee S."/>
            <person name="Talag J."/>
            <person name="Welchert J."/>
            <person name="Wing R.A."/>
        </authorList>
    </citation>
    <scope>NUCLEOTIDE SEQUENCE [LARGE SCALE GENOMIC DNA]</scope>
    <source>
        <strain evidence="1">cv. OR44</strain>
    </source>
</reference>
<name>A0A0E0F9U0_9ORYZ</name>
<dbReference type="HOGENOM" id="CLU_112640_0_0_1"/>
<keyword evidence="2" id="KW-1185">Reference proteome</keyword>
<dbReference type="Proteomes" id="UP000008021">
    <property type="component" value="Chromosome 12"/>
</dbReference>
<evidence type="ECO:0000313" key="2">
    <source>
        <dbReference type="Proteomes" id="UP000008021"/>
    </source>
</evidence>
<proteinExistence type="predicted"/>
<dbReference type="Gramene" id="OMERI12G02190.5">
    <property type="protein sequence ID" value="OMERI12G02190.5"/>
    <property type="gene ID" value="OMERI12G02190"/>
</dbReference>
<organism evidence="1">
    <name type="scientific">Oryza meridionalis</name>
    <dbReference type="NCBI Taxonomy" id="40149"/>
    <lineage>
        <taxon>Eukaryota</taxon>
        <taxon>Viridiplantae</taxon>
        <taxon>Streptophyta</taxon>
        <taxon>Embryophyta</taxon>
        <taxon>Tracheophyta</taxon>
        <taxon>Spermatophyta</taxon>
        <taxon>Magnoliopsida</taxon>
        <taxon>Liliopsida</taxon>
        <taxon>Poales</taxon>
        <taxon>Poaceae</taxon>
        <taxon>BOP clade</taxon>
        <taxon>Oryzoideae</taxon>
        <taxon>Oryzeae</taxon>
        <taxon>Oryzinae</taxon>
        <taxon>Oryza</taxon>
    </lineage>
</organism>
<evidence type="ECO:0000313" key="1">
    <source>
        <dbReference type="EnsemblPlants" id="OMERI12G02190.5"/>
    </source>
</evidence>
<accession>A0A0E0F9U0</accession>
<dbReference type="EnsemblPlants" id="OMERI12G02190.5">
    <property type="protein sequence ID" value="OMERI12G02190.5"/>
    <property type="gene ID" value="OMERI12G02190"/>
</dbReference>
<reference evidence="1" key="1">
    <citation type="submission" date="2015-04" db="UniProtKB">
        <authorList>
            <consortium name="EnsemblPlants"/>
        </authorList>
    </citation>
    <scope>IDENTIFICATION</scope>
</reference>